<dbReference type="SUPFAM" id="SSF56281">
    <property type="entry name" value="Metallo-hydrolase/oxidoreductase"/>
    <property type="match status" value="1"/>
</dbReference>
<accession>A0ABX8URF1</accession>
<feature type="domain" description="Metallo-beta-lactamase" evidence="1">
    <location>
        <begin position="71"/>
        <end position="260"/>
    </location>
</feature>
<dbReference type="InterPro" id="IPR050855">
    <property type="entry name" value="NDM-1-like"/>
</dbReference>
<dbReference type="EMBL" id="CP080096">
    <property type="protein sequence ID" value="QYD71571.1"/>
    <property type="molecule type" value="Genomic_DNA"/>
</dbReference>
<dbReference type="Pfam" id="PF00753">
    <property type="entry name" value="Lactamase_B"/>
    <property type="match status" value="1"/>
</dbReference>
<dbReference type="Gene3D" id="3.60.15.10">
    <property type="entry name" value="Ribonuclease Z/Hydroxyacylglutathione hydrolase-like"/>
    <property type="match status" value="1"/>
</dbReference>
<dbReference type="PANTHER" id="PTHR42951:SF20">
    <property type="entry name" value="BETA LACTAMASE"/>
    <property type="match status" value="1"/>
</dbReference>
<dbReference type="InterPro" id="IPR001279">
    <property type="entry name" value="Metallo-B-lactamas"/>
</dbReference>
<dbReference type="PANTHER" id="PTHR42951">
    <property type="entry name" value="METALLO-BETA-LACTAMASE DOMAIN-CONTAINING"/>
    <property type="match status" value="1"/>
</dbReference>
<dbReference type="SMART" id="SM00849">
    <property type="entry name" value="Lactamase_B"/>
    <property type="match status" value="1"/>
</dbReference>
<gene>
    <name evidence="2" type="ORF">KZJ38_31690</name>
</gene>
<dbReference type="InterPro" id="IPR036866">
    <property type="entry name" value="RibonucZ/Hydroxyglut_hydro"/>
</dbReference>
<proteinExistence type="predicted"/>
<protein>
    <submittedName>
        <fullName evidence="2">MBL fold metallo-hydrolase</fullName>
    </submittedName>
</protein>
<sequence>MNVQKFARGCSVADILEGTGSTQRRCTVSQTNEQETTPPWDAARVNLISKELATGVFAVMPDDVLSKDHVGTTAGFVIGERSVLVVEAMLTGDLASQLIGLVRRVTSKPIRFLVNTSYHGDHAYGNYLFPDSTVVIQHPETKRYMEEKFEEDRSFMIGLMGSGKGIERVQSRTADVSVPEMLSVDLGARIVEVRHFGFAQTPGDLVVWAPDAKVLWVGNMIQAPSPALPWLLEGRHKDTIATLARVYDFLPDDAIVIPGHGRPMRRADIEFPLLYLRELDRTVRNAIVEGRSVEAILDVVPMPHYCSYSLFDWAHKLVNVPAAYRDAYREMQGEPVNLPKRS</sequence>
<evidence type="ECO:0000313" key="2">
    <source>
        <dbReference type="EMBL" id="QYD71571.1"/>
    </source>
</evidence>
<organism evidence="2 3">
    <name type="scientific">Paraburkholderia edwinii</name>
    <dbReference type="NCBI Taxonomy" id="2861782"/>
    <lineage>
        <taxon>Bacteria</taxon>
        <taxon>Pseudomonadati</taxon>
        <taxon>Pseudomonadota</taxon>
        <taxon>Betaproteobacteria</taxon>
        <taxon>Burkholderiales</taxon>
        <taxon>Burkholderiaceae</taxon>
        <taxon>Paraburkholderia</taxon>
    </lineage>
</organism>
<name>A0ABX8URF1_9BURK</name>
<evidence type="ECO:0000313" key="3">
    <source>
        <dbReference type="Proteomes" id="UP000826462"/>
    </source>
</evidence>
<evidence type="ECO:0000259" key="1">
    <source>
        <dbReference type="SMART" id="SM00849"/>
    </source>
</evidence>
<reference evidence="2 3" key="1">
    <citation type="submission" date="2021-07" db="EMBL/GenBank/DDBJ databases">
        <title>Paraburkholderia edwinii protects Aspergillus sp. from phenazines by acting as a toxin sponge.</title>
        <authorList>
            <person name="Dahlstrom K.M."/>
            <person name="Newman D.K."/>
        </authorList>
    </citation>
    <scope>NUCLEOTIDE SEQUENCE [LARGE SCALE GENOMIC DNA]</scope>
    <source>
        <strain evidence="2 3">Pe01</strain>
    </source>
</reference>
<dbReference type="CDD" id="cd16282">
    <property type="entry name" value="metallo-hydrolase-like_MBL-fold"/>
    <property type="match status" value="1"/>
</dbReference>
<dbReference type="Proteomes" id="UP000826462">
    <property type="component" value="Chromosome 2"/>
</dbReference>
<keyword evidence="3" id="KW-1185">Reference proteome</keyword>